<dbReference type="Pfam" id="PF00078">
    <property type="entry name" value="RVT_1"/>
    <property type="match status" value="1"/>
</dbReference>
<gene>
    <name evidence="3" type="ORF">FSB_LOCUS57346</name>
</gene>
<name>A0A2N9IYR9_FAGSY</name>
<accession>A0A2N9IYR9</accession>
<dbReference type="InterPro" id="IPR043502">
    <property type="entry name" value="DNA/RNA_pol_sf"/>
</dbReference>
<dbReference type="Gene3D" id="3.30.420.10">
    <property type="entry name" value="Ribonuclease H-like superfamily/Ribonuclease H"/>
    <property type="match status" value="1"/>
</dbReference>
<proteinExistence type="predicted"/>
<protein>
    <submittedName>
        <fullName evidence="3">Uncharacterized protein</fullName>
    </submittedName>
</protein>
<feature type="domain" description="RNase H type-1" evidence="2">
    <location>
        <begin position="198"/>
        <end position="285"/>
    </location>
</feature>
<dbReference type="AlphaFoldDB" id="A0A2N9IYR9"/>
<dbReference type="SUPFAM" id="SSF56672">
    <property type="entry name" value="DNA/RNA polymerases"/>
    <property type="match status" value="1"/>
</dbReference>
<evidence type="ECO:0000259" key="2">
    <source>
        <dbReference type="Pfam" id="PF13456"/>
    </source>
</evidence>
<dbReference type="GO" id="GO:0004523">
    <property type="term" value="F:RNA-DNA hybrid ribonuclease activity"/>
    <property type="evidence" value="ECO:0007669"/>
    <property type="project" value="InterPro"/>
</dbReference>
<sequence length="398" mass="45052">MSPNEDKKTAFCKPIGNFYYIVMSFSLKNVGATYQRTMTAMFHDMMHREIEDYVDDIVVKSKIREDHFGILKKVFERCRLYKLKMNPLKCAFGVSAGKFLGFLVHQCGINVDPTRASAIATMKPPTTHKELKSFSGKLSYIRRFIPGLATVTSTFAPLLKKGAPFHWSTECQQAFEKGASIVLYKGNEEVVTKSFKFDFPCSNNAIEYEAYLTGLAIAYEIGIKHLRVIGDSNLMICQARGEFSPKEPSLAPYRDLAQKLEAKFNTFEIEHAQRNENRYADALATLGSQIAFEGEEMDVTICKKTEPITELLKKEFEELSPNQEDWRAPIKANLMSHTVVANLKEIKDYTLISGDLYQRLLGGVLAWCIGMKEAKKKLLEVHEKTCGDGGAINLYRRL</sequence>
<dbReference type="EMBL" id="OIVN01006271">
    <property type="protein sequence ID" value="SPD29464.1"/>
    <property type="molecule type" value="Genomic_DNA"/>
</dbReference>
<dbReference type="Pfam" id="PF13456">
    <property type="entry name" value="RVT_3"/>
    <property type="match status" value="1"/>
</dbReference>
<dbReference type="PANTHER" id="PTHR48475">
    <property type="entry name" value="RIBONUCLEASE H"/>
    <property type="match status" value="1"/>
</dbReference>
<dbReference type="Gene3D" id="3.30.70.270">
    <property type="match status" value="1"/>
</dbReference>
<evidence type="ECO:0000259" key="1">
    <source>
        <dbReference type="Pfam" id="PF00078"/>
    </source>
</evidence>
<dbReference type="GO" id="GO:0003676">
    <property type="term" value="F:nucleic acid binding"/>
    <property type="evidence" value="ECO:0007669"/>
    <property type="project" value="InterPro"/>
</dbReference>
<dbReference type="CDD" id="cd09279">
    <property type="entry name" value="RNase_HI_like"/>
    <property type="match status" value="1"/>
</dbReference>
<dbReference type="InterPro" id="IPR002156">
    <property type="entry name" value="RNaseH_domain"/>
</dbReference>
<dbReference type="CDD" id="cd01647">
    <property type="entry name" value="RT_LTR"/>
    <property type="match status" value="1"/>
</dbReference>
<dbReference type="InterPro" id="IPR000477">
    <property type="entry name" value="RT_dom"/>
</dbReference>
<feature type="domain" description="Reverse transcriptase" evidence="1">
    <location>
        <begin position="17"/>
        <end position="102"/>
    </location>
</feature>
<reference evidence="3" key="1">
    <citation type="submission" date="2018-02" db="EMBL/GenBank/DDBJ databases">
        <authorList>
            <person name="Cohen D.B."/>
            <person name="Kent A.D."/>
        </authorList>
    </citation>
    <scope>NUCLEOTIDE SEQUENCE</scope>
</reference>
<dbReference type="PANTHER" id="PTHR48475:SF1">
    <property type="entry name" value="RNASE H TYPE-1 DOMAIN-CONTAINING PROTEIN"/>
    <property type="match status" value="1"/>
</dbReference>
<organism evidence="3">
    <name type="scientific">Fagus sylvatica</name>
    <name type="common">Beechnut</name>
    <dbReference type="NCBI Taxonomy" id="28930"/>
    <lineage>
        <taxon>Eukaryota</taxon>
        <taxon>Viridiplantae</taxon>
        <taxon>Streptophyta</taxon>
        <taxon>Embryophyta</taxon>
        <taxon>Tracheophyta</taxon>
        <taxon>Spermatophyta</taxon>
        <taxon>Magnoliopsida</taxon>
        <taxon>eudicotyledons</taxon>
        <taxon>Gunneridae</taxon>
        <taxon>Pentapetalae</taxon>
        <taxon>rosids</taxon>
        <taxon>fabids</taxon>
        <taxon>Fagales</taxon>
        <taxon>Fagaceae</taxon>
        <taxon>Fagus</taxon>
    </lineage>
</organism>
<evidence type="ECO:0000313" key="3">
    <source>
        <dbReference type="EMBL" id="SPD29464.1"/>
    </source>
</evidence>
<dbReference type="InterPro" id="IPR043128">
    <property type="entry name" value="Rev_trsase/Diguanyl_cyclase"/>
</dbReference>
<dbReference type="InterPro" id="IPR036397">
    <property type="entry name" value="RNaseH_sf"/>
</dbReference>